<evidence type="ECO:0000313" key="3">
    <source>
        <dbReference type="EMBL" id="GIG52032.1"/>
    </source>
</evidence>
<feature type="domain" description="GGDEF" evidence="2">
    <location>
        <begin position="346"/>
        <end position="483"/>
    </location>
</feature>
<dbReference type="SMART" id="SM00065">
    <property type="entry name" value="GAF"/>
    <property type="match status" value="1"/>
</dbReference>
<dbReference type="InterPro" id="IPR003018">
    <property type="entry name" value="GAF"/>
</dbReference>
<sequence>MLPPATALPTQQLAEFLAVISAVPDEPTATRVAAERAARALEAEVGVVLDGPVVISAVGFPAGRTPGADLAEVARGERTVLEVPGAGPCRTAVAPVAGQLRGHLVVARSGDDGFTADEVSLLRGMARVLELTVARLHTLAAERRRAAENVQLLAALQERHRLLEELSKVQRAIARHEPLQSILDAITAGARDLLGDDAAGLRLRDPDDAGMTVLHAGRGLPPGQEQRRARVEDAGVAGQAMLRDDLVVAERSGEGGLRSVMAAPVHDNGVVVGGLLVGAYQPRRYSARARETLRVFADQVSLAVTDHRTREKAYEAHHDPLTGLASRALFLERLEHGLAGAARHPGRVAVLFIDLDRFKVVNDSLGHAAGDALLIEAAHRLRSCLRRTDTAARIGGDEFAVALFDLAAGEAEKIAQRMLGLLQDPFEVLGKEVFVNASIGVTFNQDSDGTAGGGTGEDLIRAADLAMYQAKRNGKGRYELFEPAMQERLLRTLDLEADLRRAVERDEFVLRYQPIFDLRDGRIVAVEALVRWHHPDRGIVPPGQFVPLAEETGLIVPIGGWVLREACRRAGAWNAAGRPPLTVQVNLSARQLQEPDLPELVTRALGDAGLDPSRLVLELTESQLLDDTEAMIPRLGELKRVGVRLALDDFGTGHSALAYLRRFPIDMIKIDRSFVAETERDLAPAPSLASAIVQLGRTLRLVVVAEGIETPQQQRRLRDAGCHLGQGYRFAAELPHHEVEALLTGGAAERWR</sequence>
<dbReference type="Gene3D" id="3.30.450.40">
    <property type="match status" value="1"/>
</dbReference>
<reference evidence="3" key="1">
    <citation type="submission" date="2021-01" db="EMBL/GenBank/DDBJ databases">
        <title>Whole genome shotgun sequence of Dactylosporangium siamense NBRC 106093.</title>
        <authorList>
            <person name="Komaki H."/>
            <person name="Tamura T."/>
        </authorList>
    </citation>
    <scope>NUCLEOTIDE SEQUENCE</scope>
    <source>
        <strain evidence="3">NBRC 106093</strain>
    </source>
</reference>
<dbReference type="FunFam" id="3.30.70.270:FF:000001">
    <property type="entry name" value="Diguanylate cyclase domain protein"/>
    <property type="match status" value="1"/>
</dbReference>
<dbReference type="InterPro" id="IPR029016">
    <property type="entry name" value="GAF-like_dom_sf"/>
</dbReference>
<comment type="caution">
    <text evidence="3">The sequence shown here is derived from an EMBL/GenBank/DDBJ whole genome shotgun (WGS) entry which is preliminary data.</text>
</comment>
<dbReference type="Pfam" id="PF00563">
    <property type="entry name" value="EAL"/>
    <property type="match status" value="1"/>
</dbReference>
<dbReference type="Gene3D" id="3.30.70.270">
    <property type="match status" value="1"/>
</dbReference>
<dbReference type="PROSITE" id="PS50883">
    <property type="entry name" value="EAL"/>
    <property type="match status" value="1"/>
</dbReference>
<dbReference type="RefSeq" id="WP_203853632.1">
    <property type="nucleotide sequence ID" value="NZ_BAAAVW010000026.1"/>
</dbReference>
<dbReference type="SUPFAM" id="SSF141868">
    <property type="entry name" value="EAL domain-like"/>
    <property type="match status" value="1"/>
</dbReference>
<dbReference type="Gene3D" id="3.20.20.450">
    <property type="entry name" value="EAL domain"/>
    <property type="match status" value="1"/>
</dbReference>
<evidence type="ECO:0000313" key="4">
    <source>
        <dbReference type="Proteomes" id="UP000660611"/>
    </source>
</evidence>
<gene>
    <name evidence="3" type="ORF">Dsi01nite_100730</name>
</gene>
<name>A0A919UE00_9ACTN</name>
<dbReference type="PANTHER" id="PTHR44757">
    <property type="entry name" value="DIGUANYLATE CYCLASE DGCP"/>
    <property type="match status" value="1"/>
</dbReference>
<dbReference type="InterPro" id="IPR000160">
    <property type="entry name" value="GGDEF_dom"/>
</dbReference>
<dbReference type="SMART" id="SM00267">
    <property type="entry name" value="GGDEF"/>
    <property type="match status" value="1"/>
</dbReference>
<proteinExistence type="predicted"/>
<dbReference type="SUPFAM" id="SSF55073">
    <property type="entry name" value="Nucleotide cyclase"/>
    <property type="match status" value="1"/>
</dbReference>
<dbReference type="PANTHER" id="PTHR44757:SF2">
    <property type="entry name" value="BIOFILM ARCHITECTURE MAINTENANCE PROTEIN MBAA"/>
    <property type="match status" value="1"/>
</dbReference>
<dbReference type="SMART" id="SM00052">
    <property type="entry name" value="EAL"/>
    <property type="match status" value="1"/>
</dbReference>
<dbReference type="EMBL" id="BONQ01000167">
    <property type="protein sequence ID" value="GIG52032.1"/>
    <property type="molecule type" value="Genomic_DNA"/>
</dbReference>
<evidence type="ECO:0000259" key="2">
    <source>
        <dbReference type="PROSITE" id="PS50887"/>
    </source>
</evidence>
<dbReference type="AlphaFoldDB" id="A0A919UE00"/>
<keyword evidence="4" id="KW-1185">Reference proteome</keyword>
<dbReference type="PROSITE" id="PS50887">
    <property type="entry name" value="GGDEF"/>
    <property type="match status" value="1"/>
</dbReference>
<dbReference type="Proteomes" id="UP000660611">
    <property type="component" value="Unassembled WGS sequence"/>
</dbReference>
<feature type="domain" description="EAL" evidence="1">
    <location>
        <begin position="492"/>
        <end position="747"/>
    </location>
</feature>
<dbReference type="NCBIfam" id="TIGR00254">
    <property type="entry name" value="GGDEF"/>
    <property type="match status" value="1"/>
</dbReference>
<evidence type="ECO:0000259" key="1">
    <source>
        <dbReference type="PROSITE" id="PS50883"/>
    </source>
</evidence>
<dbReference type="InterPro" id="IPR052155">
    <property type="entry name" value="Biofilm_reg_signaling"/>
</dbReference>
<dbReference type="InterPro" id="IPR029787">
    <property type="entry name" value="Nucleotide_cyclase"/>
</dbReference>
<organism evidence="3 4">
    <name type="scientific">Dactylosporangium siamense</name>
    <dbReference type="NCBI Taxonomy" id="685454"/>
    <lineage>
        <taxon>Bacteria</taxon>
        <taxon>Bacillati</taxon>
        <taxon>Actinomycetota</taxon>
        <taxon>Actinomycetes</taxon>
        <taxon>Micromonosporales</taxon>
        <taxon>Micromonosporaceae</taxon>
        <taxon>Dactylosporangium</taxon>
    </lineage>
</organism>
<dbReference type="InterPro" id="IPR035919">
    <property type="entry name" value="EAL_sf"/>
</dbReference>
<accession>A0A919UE00</accession>
<dbReference type="Pfam" id="PF00990">
    <property type="entry name" value="GGDEF"/>
    <property type="match status" value="1"/>
</dbReference>
<dbReference type="Pfam" id="PF13185">
    <property type="entry name" value="GAF_2"/>
    <property type="match status" value="1"/>
</dbReference>
<protein>
    <recommendedName>
        <fullName evidence="5">EAL domain-containing protein</fullName>
    </recommendedName>
</protein>
<dbReference type="InterPro" id="IPR001633">
    <property type="entry name" value="EAL_dom"/>
</dbReference>
<dbReference type="CDD" id="cd01949">
    <property type="entry name" value="GGDEF"/>
    <property type="match status" value="1"/>
</dbReference>
<dbReference type="InterPro" id="IPR043128">
    <property type="entry name" value="Rev_trsase/Diguanyl_cyclase"/>
</dbReference>
<evidence type="ECO:0008006" key="5">
    <source>
        <dbReference type="Google" id="ProtNLM"/>
    </source>
</evidence>
<dbReference type="SUPFAM" id="SSF55781">
    <property type="entry name" value="GAF domain-like"/>
    <property type="match status" value="1"/>
</dbReference>
<dbReference type="CDD" id="cd01948">
    <property type="entry name" value="EAL"/>
    <property type="match status" value="1"/>
</dbReference>